<evidence type="ECO:0000256" key="9">
    <source>
        <dbReference type="ARBA" id="ARBA00038159"/>
    </source>
</evidence>
<comment type="subcellular location">
    <subcellularLocation>
        <location evidence="1">Membrane</location>
        <topology evidence="1">Single-pass type I membrane protein</topology>
    </subcellularLocation>
</comment>
<dbReference type="InterPro" id="IPR057530">
    <property type="entry name" value="TIM-barrel_MTC6"/>
</dbReference>
<keyword evidence="7" id="KW-0325">Glycoprotein</keyword>
<reference evidence="13 14" key="1">
    <citation type="submission" date="2015-02" db="EMBL/GenBank/DDBJ databases">
        <title>Draft Genome Sequences of Two Closely-Related Aflatoxigenic Aspergillus Species Obtained from the Cote d'Ivoire.</title>
        <authorList>
            <person name="Moore G.G."/>
            <person name="Beltz S.B."/>
            <person name="Mack B.M."/>
        </authorList>
    </citation>
    <scope>NUCLEOTIDE SEQUENCE [LARGE SCALE GENOMIC DNA]</scope>
    <source>
        <strain evidence="13 14">SRRC1468</strain>
    </source>
</reference>
<proteinExistence type="inferred from homology"/>
<dbReference type="PANTHER" id="PTHR35518:SF2">
    <property type="entry name" value="MAINTENANCE OF TELOMERE CAPPING PROTEIN 6"/>
    <property type="match status" value="1"/>
</dbReference>
<dbReference type="PANTHER" id="PTHR35518">
    <property type="entry name" value="MAINTENANCE OF TELOMOERE CAPPING"/>
    <property type="match status" value="1"/>
</dbReference>
<dbReference type="InterPro" id="IPR016187">
    <property type="entry name" value="CTDL_fold"/>
</dbReference>
<evidence type="ECO:0000256" key="10">
    <source>
        <dbReference type="ARBA" id="ARBA00039865"/>
    </source>
</evidence>
<keyword evidence="2 11" id="KW-0812">Transmembrane</keyword>
<dbReference type="OrthoDB" id="5573651at2759"/>
<feature type="domain" description="C-type lectin" evidence="12">
    <location>
        <begin position="415"/>
        <end position="458"/>
    </location>
</feature>
<organism evidence="13 14">
    <name type="scientific">Aspergillus rambellii</name>
    <dbReference type="NCBI Taxonomy" id="308745"/>
    <lineage>
        <taxon>Eukaryota</taxon>
        <taxon>Fungi</taxon>
        <taxon>Dikarya</taxon>
        <taxon>Ascomycota</taxon>
        <taxon>Pezizomycotina</taxon>
        <taxon>Eurotiomycetes</taxon>
        <taxon>Eurotiomycetidae</taxon>
        <taxon>Eurotiales</taxon>
        <taxon>Aspergillaceae</taxon>
        <taxon>Aspergillus</taxon>
        <taxon>Aspergillus subgen. Nidulantes</taxon>
    </lineage>
</organism>
<evidence type="ECO:0000256" key="1">
    <source>
        <dbReference type="ARBA" id="ARBA00004479"/>
    </source>
</evidence>
<dbReference type="CDD" id="cd00037">
    <property type="entry name" value="CLECT"/>
    <property type="match status" value="1"/>
</dbReference>
<keyword evidence="6" id="KW-1015">Disulfide bond</keyword>
<feature type="transmembrane region" description="Helical" evidence="11">
    <location>
        <begin position="561"/>
        <end position="585"/>
    </location>
</feature>
<comment type="function">
    <text evidence="8">May be involved in telomere capping.</text>
</comment>
<dbReference type="SUPFAM" id="SSF56436">
    <property type="entry name" value="C-type lectin-like"/>
    <property type="match status" value="1"/>
</dbReference>
<evidence type="ECO:0000313" key="13">
    <source>
        <dbReference type="EMBL" id="KKK23963.1"/>
    </source>
</evidence>
<comment type="caution">
    <text evidence="13">The sequence shown here is derived from an EMBL/GenBank/DDBJ whole genome shotgun (WGS) entry which is preliminary data.</text>
</comment>
<keyword evidence="3" id="KW-0732">Signal</keyword>
<evidence type="ECO:0000259" key="12">
    <source>
        <dbReference type="PROSITE" id="PS50041"/>
    </source>
</evidence>
<name>A0A0F8UWU0_9EURO</name>
<dbReference type="EMBL" id="JZBS01001139">
    <property type="protein sequence ID" value="KKK23963.1"/>
    <property type="molecule type" value="Genomic_DNA"/>
</dbReference>
<evidence type="ECO:0000256" key="7">
    <source>
        <dbReference type="ARBA" id="ARBA00023180"/>
    </source>
</evidence>
<dbReference type="STRING" id="308745.A0A0F8UWU0"/>
<dbReference type="PROSITE" id="PS50041">
    <property type="entry name" value="C_TYPE_LECTIN_2"/>
    <property type="match status" value="1"/>
</dbReference>
<keyword evidence="4 11" id="KW-1133">Transmembrane helix</keyword>
<evidence type="ECO:0000313" key="14">
    <source>
        <dbReference type="Proteomes" id="UP000034291"/>
    </source>
</evidence>
<dbReference type="Proteomes" id="UP000034291">
    <property type="component" value="Unassembled WGS sequence"/>
</dbReference>
<dbReference type="InterPro" id="IPR018378">
    <property type="entry name" value="C-type_lectin_CS"/>
</dbReference>
<dbReference type="InterPro" id="IPR001304">
    <property type="entry name" value="C-type_lectin-like"/>
</dbReference>
<dbReference type="InterPro" id="IPR016186">
    <property type="entry name" value="C-type_lectin-like/link_sf"/>
</dbReference>
<dbReference type="InterPro" id="IPR051008">
    <property type="entry name" value="Telomere_Capping_Maintenance"/>
</dbReference>
<sequence length="607" mass="67170">MSLKFNPDNSLLKGSWVTVLLVSIVKARKQEYLRYVGSERDVAGQIPINFVTIPAVSVRTACFGNNVFERNAAEKCISNLLAVGFRRFEIDIYWSSDLQRWLICPVSIPESVYIETLSATPTSTANVAEGTVTAEIDSSSGYLLYNLGSYQCSDGLDAEDVLDIFLDYFKDTSSQLNIYTRCLSFNLHAATSATAINQPASAVAEDQLPTRSDILSNMIRNKLGSYIYTPSRLYSERQNLNGSWYEVEPRYRPIVEYFTIEEDSSGVQRTPNGWPSTKYLQLAAQRRMLVEYGSVDPQLGGYNLSAENEVIFPPGYLTSTMPVSLASDGGLASGCLYSPDATDISQVNGSWAISSQISVPSNLSNDQTLRYLSNMAANMTACGLTPSLNNTLFSETADESSDAYRNVSLSSSWAWAAGQPQTPSTDVDTNERCAVMDLSSMGRWRSANCTEARHSACRVNNMPFTWTLSSNTYSYADAYTNGCGDSAPFSVPRTGLENTYLYRHLLSRPSDVIDPSSSDPLKHEVWIDFNSIDIHTCWVSGGPEAICPYRANPQKLERRTVIVSAIAGIVILIIFALTLFVKCNANRRNSRRNRRVIQGWEYEGVPS</sequence>
<dbReference type="GO" id="GO:0016020">
    <property type="term" value="C:membrane"/>
    <property type="evidence" value="ECO:0007669"/>
    <property type="project" value="UniProtKB-SubCell"/>
</dbReference>
<evidence type="ECO:0000256" key="8">
    <source>
        <dbReference type="ARBA" id="ARBA00037703"/>
    </source>
</evidence>
<evidence type="ECO:0000256" key="5">
    <source>
        <dbReference type="ARBA" id="ARBA00023136"/>
    </source>
</evidence>
<dbReference type="Pfam" id="PF25506">
    <property type="entry name" value="TIM-barrel_MTC6"/>
    <property type="match status" value="1"/>
</dbReference>
<comment type="similarity">
    <text evidence="9">Belongs to the MTC6 family.</text>
</comment>
<gene>
    <name evidence="13" type="ORF">ARAM_003424</name>
</gene>
<evidence type="ECO:0000256" key="11">
    <source>
        <dbReference type="SAM" id="Phobius"/>
    </source>
</evidence>
<evidence type="ECO:0000256" key="4">
    <source>
        <dbReference type="ARBA" id="ARBA00022989"/>
    </source>
</evidence>
<keyword evidence="14" id="KW-1185">Reference proteome</keyword>
<dbReference type="Gene3D" id="3.10.100.10">
    <property type="entry name" value="Mannose-Binding Protein A, subunit A"/>
    <property type="match status" value="1"/>
</dbReference>
<evidence type="ECO:0000256" key="2">
    <source>
        <dbReference type="ARBA" id="ARBA00022692"/>
    </source>
</evidence>
<evidence type="ECO:0000256" key="3">
    <source>
        <dbReference type="ARBA" id="ARBA00022729"/>
    </source>
</evidence>
<protein>
    <recommendedName>
        <fullName evidence="10">Maintenance of telomere capping protein 6</fullName>
    </recommendedName>
</protein>
<dbReference type="PROSITE" id="PS00615">
    <property type="entry name" value="C_TYPE_LECTIN_1"/>
    <property type="match status" value="1"/>
</dbReference>
<keyword evidence="5 11" id="KW-0472">Membrane</keyword>
<evidence type="ECO:0000256" key="6">
    <source>
        <dbReference type="ARBA" id="ARBA00023157"/>
    </source>
</evidence>
<dbReference type="AlphaFoldDB" id="A0A0F8UWU0"/>
<accession>A0A0F8UWU0</accession>